<keyword evidence="3" id="KW-1185">Reference proteome</keyword>
<dbReference type="NCBIfam" id="TIGR01444">
    <property type="entry name" value="fkbM_fam"/>
    <property type="match status" value="1"/>
</dbReference>
<dbReference type="Proteomes" id="UP001499910">
    <property type="component" value="Unassembled WGS sequence"/>
</dbReference>
<accession>A0ABP9L0X8</accession>
<comment type="caution">
    <text evidence="2">The sequence shown here is derived from an EMBL/GenBank/DDBJ whole genome shotgun (WGS) entry which is preliminary data.</text>
</comment>
<dbReference type="InterPro" id="IPR053188">
    <property type="entry name" value="FkbM_Methyltransferase"/>
</dbReference>
<proteinExistence type="predicted"/>
<dbReference type="InterPro" id="IPR029063">
    <property type="entry name" value="SAM-dependent_MTases_sf"/>
</dbReference>
<protein>
    <recommendedName>
        <fullName evidence="1">Methyltransferase FkbM domain-containing protein</fullName>
    </recommendedName>
</protein>
<feature type="domain" description="Methyltransferase FkbM" evidence="1">
    <location>
        <begin position="38"/>
        <end position="202"/>
    </location>
</feature>
<gene>
    <name evidence="2" type="ORF">GCM10023209_10510</name>
</gene>
<dbReference type="InterPro" id="IPR006342">
    <property type="entry name" value="FkbM_mtfrase"/>
</dbReference>
<organism evidence="2 3">
    <name type="scientific">[Roseibacterium] beibuensis</name>
    <dbReference type="NCBI Taxonomy" id="1193142"/>
    <lineage>
        <taxon>Bacteria</taxon>
        <taxon>Pseudomonadati</taxon>
        <taxon>Pseudomonadota</taxon>
        <taxon>Alphaproteobacteria</taxon>
        <taxon>Rhodobacterales</taxon>
        <taxon>Roseobacteraceae</taxon>
        <taxon>Roseicyclus</taxon>
    </lineage>
</organism>
<dbReference type="PANTHER" id="PTHR36973">
    <property type="entry name" value="SLL1456 PROTEIN-RELATED"/>
    <property type="match status" value="1"/>
</dbReference>
<dbReference type="PANTHER" id="PTHR36973:SF4">
    <property type="entry name" value="NODULATION PROTEIN"/>
    <property type="match status" value="1"/>
</dbReference>
<dbReference type="Gene3D" id="3.40.50.150">
    <property type="entry name" value="Vaccinia Virus protein VP39"/>
    <property type="match status" value="1"/>
</dbReference>
<sequence length="303" mass="32991">MVKLAASAPSGETQTGEAALAAFLLDALPLSRLTRIADVGANGINEAPYAALLSMGGCEVIGFEPNEEALAQLKANASAHEIYYPNAVGDGEDCTFRLYRSSGFSSVHPPYTPTGKLMQRERWGAVAREIPMQTMRLDDFEDLGPVDLLKIDIQGGEVAVFQGAQKVLGAALAVITELRYLRLYEGEPMLGGVDSALMEMGFGLHKFLFNKARPIPNSQAHRLRKRRANDQLIDGDGVYLRDITRLDTYSDEALMHQCVLAGAVYHSHSLALALLDRLVERGCVPESTPEAYADRLPDDVRAD</sequence>
<name>A0ABP9L0X8_9RHOB</name>
<reference evidence="3" key="1">
    <citation type="journal article" date="2019" name="Int. J. Syst. Evol. Microbiol.">
        <title>The Global Catalogue of Microorganisms (GCM) 10K type strain sequencing project: providing services to taxonomists for standard genome sequencing and annotation.</title>
        <authorList>
            <consortium name="The Broad Institute Genomics Platform"/>
            <consortium name="The Broad Institute Genome Sequencing Center for Infectious Disease"/>
            <person name="Wu L."/>
            <person name="Ma J."/>
        </authorList>
    </citation>
    <scope>NUCLEOTIDE SEQUENCE [LARGE SCALE GENOMIC DNA]</scope>
    <source>
        <strain evidence="3">JCM 18015</strain>
    </source>
</reference>
<dbReference type="EMBL" id="BAABHW010000001">
    <property type="protein sequence ID" value="GAA5069104.1"/>
    <property type="molecule type" value="Genomic_DNA"/>
</dbReference>
<evidence type="ECO:0000313" key="3">
    <source>
        <dbReference type="Proteomes" id="UP001499910"/>
    </source>
</evidence>
<dbReference type="Pfam" id="PF05050">
    <property type="entry name" value="Methyltransf_21"/>
    <property type="match status" value="1"/>
</dbReference>
<dbReference type="RefSeq" id="WP_259546266.1">
    <property type="nucleotide sequence ID" value="NZ_BAABHW010000001.1"/>
</dbReference>
<evidence type="ECO:0000313" key="2">
    <source>
        <dbReference type="EMBL" id="GAA5069104.1"/>
    </source>
</evidence>
<dbReference type="SUPFAM" id="SSF53335">
    <property type="entry name" value="S-adenosyl-L-methionine-dependent methyltransferases"/>
    <property type="match status" value="1"/>
</dbReference>
<evidence type="ECO:0000259" key="1">
    <source>
        <dbReference type="Pfam" id="PF05050"/>
    </source>
</evidence>